<feature type="signal peptide" evidence="2">
    <location>
        <begin position="1"/>
        <end position="23"/>
    </location>
</feature>
<accession>A0ABR8S2X3</accession>
<sequence length="198" mass="20585">MKSTRALATVSAAVLALSLTACASYPTEGAQRVDETGTSAPVPEATPDDSTTVDEAEGDAEADEFTAAFAERDAFLAAQQQPLDGSALVAKTPEQQALVAEQRAYIESQGAQWDSQVETLTLALTLDACETSILNGHDVTVDVFRAHVATSPLIASVAGDDPAMIDGAVSIMVFGTGFICPDDAPQWEAAWTESGGVY</sequence>
<dbReference type="EMBL" id="JACSQP010000005">
    <property type="protein sequence ID" value="MBD7957822.1"/>
    <property type="molecule type" value="Genomic_DNA"/>
</dbReference>
<dbReference type="PROSITE" id="PS51257">
    <property type="entry name" value="PROKAR_LIPOPROTEIN"/>
    <property type="match status" value="1"/>
</dbReference>
<evidence type="ECO:0000256" key="1">
    <source>
        <dbReference type="SAM" id="MobiDB-lite"/>
    </source>
</evidence>
<keyword evidence="2" id="KW-0732">Signal</keyword>
<evidence type="ECO:0000313" key="3">
    <source>
        <dbReference type="EMBL" id="MBD7957822.1"/>
    </source>
</evidence>
<feature type="chain" id="PRO_5045715242" description="Lipoprotein" evidence="2">
    <location>
        <begin position="24"/>
        <end position="198"/>
    </location>
</feature>
<name>A0ABR8S2X3_9MICO</name>
<gene>
    <name evidence="3" type="ORF">H9651_09255</name>
</gene>
<comment type="caution">
    <text evidence="3">The sequence shown here is derived from an EMBL/GenBank/DDBJ whole genome shotgun (WGS) entry which is preliminary data.</text>
</comment>
<feature type="region of interest" description="Disordered" evidence="1">
    <location>
        <begin position="29"/>
        <end position="57"/>
    </location>
</feature>
<evidence type="ECO:0000313" key="4">
    <source>
        <dbReference type="Proteomes" id="UP000648352"/>
    </source>
</evidence>
<evidence type="ECO:0008006" key="5">
    <source>
        <dbReference type="Google" id="ProtNLM"/>
    </source>
</evidence>
<keyword evidence="4" id="KW-1185">Reference proteome</keyword>
<evidence type="ECO:0000256" key="2">
    <source>
        <dbReference type="SAM" id="SignalP"/>
    </source>
</evidence>
<protein>
    <recommendedName>
        <fullName evidence="5">Lipoprotein</fullName>
    </recommendedName>
</protein>
<reference evidence="3 4" key="1">
    <citation type="submission" date="2020-08" db="EMBL/GenBank/DDBJ databases">
        <title>A Genomic Blueprint of the Chicken Gut Microbiome.</title>
        <authorList>
            <person name="Gilroy R."/>
            <person name="Ravi A."/>
            <person name="Getino M."/>
            <person name="Pursley I."/>
            <person name="Horton D.L."/>
            <person name="Alikhan N.-F."/>
            <person name="Baker D."/>
            <person name="Gharbi K."/>
            <person name="Hall N."/>
            <person name="Watson M."/>
            <person name="Adriaenssens E.M."/>
            <person name="Foster-Nyarko E."/>
            <person name="Jarju S."/>
            <person name="Secka A."/>
            <person name="Antonio M."/>
            <person name="Oren A."/>
            <person name="Chaudhuri R."/>
            <person name="La Ragione R.M."/>
            <person name="Hildebrand F."/>
            <person name="Pallen M.J."/>
        </authorList>
    </citation>
    <scope>NUCLEOTIDE SEQUENCE [LARGE SCALE GENOMIC DNA]</scope>
    <source>
        <strain evidence="3 4">Sa4CUA7</strain>
    </source>
</reference>
<dbReference type="RefSeq" id="WP_191719025.1">
    <property type="nucleotide sequence ID" value="NZ_JACSQP010000005.1"/>
</dbReference>
<proteinExistence type="predicted"/>
<dbReference type="Proteomes" id="UP000648352">
    <property type="component" value="Unassembled WGS sequence"/>
</dbReference>
<organism evidence="3 4">
    <name type="scientific">Microbacterium pullorum</name>
    <dbReference type="NCBI Taxonomy" id="2762236"/>
    <lineage>
        <taxon>Bacteria</taxon>
        <taxon>Bacillati</taxon>
        <taxon>Actinomycetota</taxon>
        <taxon>Actinomycetes</taxon>
        <taxon>Micrococcales</taxon>
        <taxon>Microbacteriaceae</taxon>
        <taxon>Microbacterium</taxon>
    </lineage>
</organism>